<name>A0A1M5W821_9CLOT</name>
<dbReference type="EMBL" id="FQXP01000005">
    <property type="protein sequence ID" value="SHH83334.1"/>
    <property type="molecule type" value="Genomic_DNA"/>
</dbReference>
<dbReference type="SUPFAM" id="SSF48452">
    <property type="entry name" value="TPR-like"/>
    <property type="match status" value="1"/>
</dbReference>
<dbReference type="Proteomes" id="UP000184526">
    <property type="component" value="Unassembled WGS sequence"/>
</dbReference>
<dbReference type="GO" id="GO:0003677">
    <property type="term" value="F:DNA binding"/>
    <property type="evidence" value="ECO:0007669"/>
    <property type="project" value="InterPro"/>
</dbReference>
<evidence type="ECO:0000313" key="1">
    <source>
        <dbReference type="EMBL" id="SHH83334.1"/>
    </source>
</evidence>
<dbReference type="InterPro" id="IPR010982">
    <property type="entry name" value="Lambda_DNA-bd_dom_sf"/>
</dbReference>
<protein>
    <submittedName>
        <fullName evidence="1">Uncharacterized protein</fullName>
    </submittedName>
</protein>
<organism evidence="1 2">
    <name type="scientific">Clostridium collagenovorans DSM 3089</name>
    <dbReference type="NCBI Taxonomy" id="1121306"/>
    <lineage>
        <taxon>Bacteria</taxon>
        <taxon>Bacillati</taxon>
        <taxon>Bacillota</taxon>
        <taxon>Clostridia</taxon>
        <taxon>Eubacteriales</taxon>
        <taxon>Clostridiaceae</taxon>
        <taxon>Clostridium</taxon>
    </lineage>
</organism>
<gene>
    <name evidence="1" type="ORF">SAMN02745196_01594</name>
</gene>
<evidence type="ECO:0000313" key="2">
    <source>
        <dbReference type="Proteomes" id="UP000184526"/>
    </source>
</evidence>
<dbReference type="InterPro" id="IPR011990">
    <property type="entry name" value="TPR-like_helical_dom_sf"/>
</dbReference>
<dbReference type="AlphaFoldDB" id="A0A1M5W821"/>
<dbReference type="RefSeq" id="WP_072831489.1">
    <property type="nucleotide sequence ID" value="NZ_FQXP01000005.1"/>
</dbReference>
<dbReference type="InterPro" id="IPR001387">
    <property type="entry name" value="Cro/C1-type_HTH"/>
</dbReference>
<proteinExistence type="predicted"/>
<dbReference type="STRING" id="1121306.SAMN02745196_01594"/>
<dbReference type="CDD" id="cd00093">
    <property type="entry name" value="HTH_XRE"/>
    <property type="match status" value="1"/>
</dbReference>
<dbReference type="SUPFAM" id="SSF47413">
    <property type="entry name" value="lambda repressor-like DNA-binding domains"/>
    <property type="match status" value="1"/>
</dbReference>
<dbReference type="Gene3D" id="1.10.260.40">
    <property type="entry name" value="lambda repressor-like DNA-binding domains"/>
    <property type="match status" value="1"/>
</dbReference>
<keyword evidence="2" id="KW-1185">Reference proteome</keyword>
<dbReference type="OrthoDB" id="1884233at2"/>
<dbReference type="Gene3D" id="1.25.40.10">
    <property type="entry name" value="Tetratricopeptide repeat domain"/>
    <property type="match status" value="1"/>
</dbReference>
<reference evidence="1 2" key="1">
    <citation type="submission" date="2016-11" db="EMBL/GenBank/DDBJ databases">
        <authorList>
            <person name="Jaros S."/>
            <person name="Januszkiewicz K."/>
            <person name="Wedrychowicz H."/>
        </authorList>
    </citation>
    <scope>NUCLEOTIDE SEQUENCE [LARGE SCALE GENOMIC DNA]</scope>
    <source>
        <strain evidence="1 2">DSM 3089</strain>
    </source>
</reference>
<accession>A0A1M5W821</accession>
<sequence length="287" mass="33593">MELLTSGERVRHFRKLLGISQKQLADNKVSSNLISLIERNKIPLSTVTASILVDNINRFSVEQGFELNLSIRDLLMPREEYLKIQCEEKIDKAKEIGNKECKEAIELCNKHNFMDVLVKVEEKKADEFFEYKDYKNAAKHYKNYIESNRDKANINVYTNSVYRLALCCYNMEQYGVALKYMNEAYELMEENDYKEQIGNALYELALINLKIRNLDLVEEYINKVLNLSECDEELKNKAVFLKGNLYLERAQYYDALKVYRSLVGKEMKDIDMLYCNISNALDKVVTN</sequence>